<dbReference type="PROSITE" id="PS50011">
    <property type="entry name" value="PROTEIN_KINASE_DOM"/>
    <property type="match status" value="1"/>
</dbReference>
<evidence type="ECO:0000313" key="10">
    <source>
        <dbReference type="EMBL" id="KNC81285.1"/>
    </source>
</evidence>
<evidence type="ECO:0000256" key="1">
    <source>
        <dbReference type="ARBA" id="ARBA00012513"/>
    </source>
</evidence>
<proteinExistence type="predicted"/>
<dbReference type="Gene3D" id="1.10.510.10">
    <property type="entry name" value="Transferase(Phosphotransferase) domain 1"/>
    <property type="match status" value="1"/>
</dbReference>
<dbReference type="InterPro" id="IPR011009">
    <property type="entry name" value="Kinase-like_dom_sf"/>
</dbReference>
<evidence type="ECO:0000256" key="7">
    <source>
        <dbReference type="ARBA" id="ARBA00047899"/>
    </source>
</evidence>
<sequence length="60" mass="6848">HRDLKPENLLLDKNYNLKIADFGLAAFQANTDQLLDQSCGTPHYASPEKYHMPVMRNTTT</sequence>
<dbReference type="OrthoDB" id="2015071at2759"/>
<dbReference type="GO" id="GO:0007165">
    <property type="term" value="P:signal transduction"/>
    <property type="evidence" value="ECO:0007669"/>
    <property type="project" value="TreeGrafter"/>
</dbReference>
<keyword evidence="3" id="KW-0808">Transferase</keyword>
<evidence type="ECO:0000256" key="3">
    <source>
        <dbReference type="ARBA" id="ARBA00022679"/>
    </source>
</evidence>
<name>A0A0L0FWR2_9EUKA</name>
<dbReference type="STRING" id="667725.A0A0L0FWR2"/>
<evidence type="ECO:0000313" key="11">
    <source>
        <dbReference type="Proteomes" id="UP000054560"/>
    </source>
</evidence>
<evidence type="ECO:0000256" key="8">
    <source>
        <dbReference type="ARBA" id="ARBA00048679"/>
    </source>
</evidence>
<evidence type="ECO:0000256" key="2">
    <source>
        <dbReference type="ARBA" id="ARBA00022527"/>
    </source>
</evidence>
<evidence type="ECO:0000256" key="6">
    <source>
        <dbReference type="ARBA" id="ARBA00022840"/>
    </source>
</evidence>
<dbReference type="Proteomes" id="UP000054560">
    <property type="component" value="Unassembled WGS sequence"/>
</dbReference>
<evidence type="ECO:0000259" key="9">
    <source>
        <dbReference type="PROSITE" id="PS50011"/>
    </source>
</evidence>
<dbReference type="EMBL" id="KQ242049">
    <property type="protein sequence ID" value="KNC81285.1"/>
    <property type="molecule type" value="Genomic_DNA"/>
</dbReference>
<dbReference type="GeneID" id="25906879"/>
<dbReference type="InterPro" id="IPR000719">
    <property type="entry name" value="Prot_kinase_dom"/>
</dbReference>
<protein>
    <recommendedName>
        <fullName evidence="1">non-specific serine/threonine protein kinase</fullName>
        <ecNumber evidence="1">2.7.11.1</ecNumber>
    </recommendedName>
</protein>
<dbReference type="SUPFAM" id="SSF56112">
    <property type="entry name" value="Protein kinase-like (PK-like)"/>
    <property type="match status" value="1"/>
</dbReference>
<dbReference type="RefSeq" id="XP_014155187.1">
    <property type="nucleotide sequence ID" value="XM_014299712.1"/>
</dbReference>
<comment type="catalytic activity">
    <reaction evidence="7">
        <text>L-threonyl-[protein] + ATP = O-phospho-L-threonyl-[protein] + ADP + H(+)</text>
        <dbReference type="Rhea" id="RHEA:46608"/>
        <dbReference type="Rhea" id="RHEA-COMP:11060"/>
        <dbReference type="Rhea" id="RHEA-COMP:11605"/>
        <dbReference type="ChEBI" id="CHEBI:15378"/>
        <dbReference type="ChEBI" id="CHEBI:30013"/>
        <dbReference type="ChEBI" id="CHEBI:30616"/>
        <dbReference type="ChEBI" id="CHEBI:61977"/>
        <dbReference type="ChEBI" id="CHEBI:456216"/>
        <dbReference type="EC" id="2.7.11.1"/>
    </reaction>
</comment>
<feature type="domain" description="Protein kinase" evidence="9">
    <location>
        <begin position="1"/>
        <end position="60"/>
    </location>
</feature>
<dbReference type="GO" id="GO:0004674">
    <property type="term" value="F:protein serine/threonine kinase activity"/>
    <property type="evidence" value="ECO:0007669"/>
    <property type="project" value="UniProtKB-KW"/>
</dbReference>
<dbReference type="eggNOG" id="KOG0583">
    <property type="taxonomic scope" value="Eukaryota"/>
</dbReference>
<keyword evidence="11" id="KW-1185">Reference proteome</keyword>
<organism evidence="10 11">
    <name type="scientific">Sphaeroforma arctica JP610</name>
    <dbReference type="NCBI Taxonomy" id="667725"/>
    <lineage>
        <taxon>Eukaryota</taxon>
        <taxon>Ichthyosporea</taxon>
        <taxon>Ichthyophonida</taxon>
        <taxon>Sphaeroforma</taxon>
    </lineage>
</organism>
<dbReference type="Pfam" id="PF00069">
    <property type="entry name" value="Pkinase"/>
    <property type="match status" value="1"/>
</dbReference>
<dbReference type="PANTHER" id="PTHR43895">
    <property type="entry name" value="CALCIUM/CALMODULIN-DEPENDENT PROTEIN KINASE KINASE-RELATED"/>
    <property type="match status" value="1"/>
</dbReference>
<dbReference type="PANTHER" id="PTHR43895:SF32">
    <property type="entry name" value="SERINE_THREONINE-PROTEIN KINASE CHK1"/>
    <property type="match status" value="1"/>
</dbReference>
<gene>
    <name evidence="10" type="ORF">SARC_06375</name>
</gene>
<dbReference type="AlphaFoldDB" id="A0A0L0FWR2"/>
<reference evidence="10 11" key="1">
    <citation type="submission" date="2011-02" db="EMBL/GenBank/DDBJ databases">
        <title>The Genome Sequence of Sphaeroforma arctica JP610.</title>
        <authorList>
            <consortium name="The Broad Institute Genome Sequencing Platform"/>
            <person name="Russ C."/>
            <person name="Cuomo C."/>
            <person name="Young S.K."/>
            <person name="Zeng Q."/>
            <person name="Gargeya S."/>
            <person name="Alvarado L."/>
            <person name="Berlin A."/>
            <person name="Chapman S.B."/>
            <person name="Chen Z."/>
            <person name="Freedman E."/>
            <person name="Gellesch M."/>
            <person name="Goldberg J."/>
            <person name="Griggs A."/>
            <person name="Gujja S."/>
            <person name="Heilman E."/>
            <person name="Heiman D."/>
            <person name="Howarth C."/>
            <person name="Mehta T."/>
            <person name="Neiman D."/>
            <person name="Pearson M."/>
            <person name="Roberts A."/>
            <person name="Saif S."/>
            <person name="Shea T."/>
            <person name="Shenoy N."/>
            <person name="Sisk P."/>
            <person name="Stolte C."/>
            <person name="Sykes S."/>
            <person name="White J."/>
            <person name="Yandava C."/>
            <person name="Burger G."/>
            <person name="Gray M.W."/>
            <person name="Holland P.W.H."/>
            <person name="King N."/>
            <person name="Lang F.B.F."/>
            <person name="Roger A.J."/>
            <person name="Ruiz-Trillo I."/>
            <person name="Haas B."/>
            <person name="Nusbaum C."/>
            <person name="Birren B."/>
        </authorList>
    </citation>
    <scope>NUCLEOTIDE SEQUENCE [LARGE SCALE GENOMIC DNA]</scope>
    <source>
        <strain evidence="10 11">JP610</strain>
    </source>
</reference>
<dbReference type="EC" id="2.7.11.1" evidence="1"/>
<keyword evidence="2" id="KW-0723">Serine/threonine-protein kinase</keyword>
<comment type="catalytic activity">
    <reaction evidence="8">
        <text>L-seryl-[protein] + ATP = O-phospho-L-seryl-[protein] + ADP + H(+)</text>
        <dbReference type="Rhea" id="RHEA:17989"/>
        <dbReference type="Rhea" id="RHEA-COMP:9863"/>
        <dbReference type="Rhea" id="RHEA-COMP:11604"/>
        <dbReference type="ChEBI" id="CHEBI:15378"/>
        <dbReference type="ChEBI" id="CHEBI:29999"/>
        <dbReference type="ChEBI" id="CHEBI:30616"/>
        <dbReference type="ChEBI" id="CHEBI:83421"/>
        <dbReference type="ChEBI" id="CHEBI:456216"/>
        <dbReference type="EC" id="2.7.11.1"/>
    </reaction>
</comment>
<keyword evidence="4" id="KW-0547">Nucleotide-binding</keyword>
<accession>A0A0L0FWR2</accession>
<keyword evidence="6" id="KW-0067">ATP-binding</keyword>
<feature type="non-terminal residue" evidence="10">
    <location>
        <position position="1"/>
    </location>
</feature>
<keyword evidence="5" id="KW-0418">Kinase</keyword>
<evidence type="ECO:0000256" key="5">
    <source>
        <dbReference type="ARBA" id="ARBA00022777"/>
    </source>
</evidence>
<evidence type="ECO:0000256" key="4">
    <source>
        <dbReference type="ARBA" id="ARBA00022741"/>
    </source>
</evidence>
<dbReference type="GO" id="GO:0005524">
    <property type="term" value="F:ATP binding"/>
    <property type="evidence" value="ECO:0007669"/>
    <property type="project" value="UniProtKB-KW"/>
</dbReference>